<keyword evidence="2" id="KW-0645">Protease</keyword>
<proteinExistence type="inferred from homology"/>
<dbReference type="InterPro" id="IPR038765">
    <property type="entry name" value="Papain-like_cys_pep_sf"/>
</dbReference>
<gene>
    <name evidence="7" type="ORF">EZV62_004811</name>
</gene>
<sequence>MNLGLVAAQGCISVIESRTGRLKMVKKVILEKKKGGSDQITSMNKLSKPKIGRMAWINYFALECKKRDDNGNSKSRSEIGKTWNSLPYEEKAKFREPDVVQVIATNMPAEQPQHRDNDIPNNHDFPPMDEEIRGTRNHLGHEDQTINTRCTPFQWCRIVKKLSEEQKQVVRALGFGNLLALNCGRLRLKICRWLVDNFDTKACAIDIHGRRFAINSYFAITSRGIFLKDIEHSLEEMTTADDEFKVTLCLFLLGTILYPSAIDYVQTGYLIPLGDVGSIDVCCFLSLHSLQWDHPMVDKSLLPIVCWTNVKIRKCVTRLHIEGGLGTNQILVDDVFEQPAPAERQYDGVAHGETSHANQQPGSINNVHIKVRTVPSLVDEDTLNDDNHELESLSSNKRRIIQTRLTSKRKPSRFQISPYIAGPVHASTKYRYGLFRIGIQLNIYDEQLIIYIFDKKLPSSEVIVDIGNLRVTRKSFRTLEPTKFLDSEIINLIPEYKTIMFKSRSSQLSWFLPTTYAYIVFTCAEEQQYTLQKSLSKLRESYMSDLRRCQKIYIPINDLCNHWYLAVIDLINRDCQIWDSIPPRRKEDLTRLNQVRKLMQSLDIVLADDITVAFPTSFSFTDFSILYAEAPNQPNGYDCGLFICMFMDDNCPAPIQMKSARFLALFPGNTNLLTLKKNSQEHYNKSVSNNEVVPRLNMRPPPMKKLKSKAANLME</sequence>
<dbReference type="OrthoDB" id="2288540at2759"/>
<keyword evidence="3" id="KW-0378">Hydrolase</keyword>
<feature type="domain" description="Ubiquitin-like protease family profile" evidence="6">
    <location>
        <begin position="469"/>
        <end position="650"/>
    </location>
</feature>
<organism evidence="7 8">
    <name type="scientific">Acer yangbiense</name>
    <dbReference type="NCBI Taxonomy" id="1000413"/>
    <lineage>
        <taxon>Eukaryota</taxon>
        <taxon>Viridiplantae</taxon>
        <taxon>Streptophyta</taxon>
        <taxon>Embryophyta</taxon>
        <taxon>Tracheophyta</taxon>
        <taxon>Spermatophyta</taxon>
        <taxon>Magnoliopsida</taxon>
        <taxon>eudicotyledons</taxon>
        <taxon>Gunneridae</taxon>
        <taxon>Pentapetalae</taxon>
        <taxon>rosids</taxon>
        <taxon>malvids</taxon>
        <taxon>Sapindales</taxon>
        <taxon>Sapindaceae</taxon>
        <taxon>Hippocastanoideae</taxon>
        <taxon>Acereae</taxon>
        <taxon>Acer</taxon>
    </lineage>
</organism>
<dbReference type="Gene3D" id="3.40.395.10">
    <property type="entry name" value="Adenoviral Proteinase, Chain A"/>
    <property type="match status" value="1"/>
</dbReference>
<dbReference type="PROSITE" id="PS50600">
    <property type="entry name" value="ULP_PROTEASE"/>
    <property type="match status" value="1"/>
</dbReference>
<evidence type="ECO:0000259" key="6">
    <source>
        <dbReference type="PROSITE" id="PS50600"/>
    </source>
</evidence>
<protein>
    <recommendedName>
        <fullName evidence="6">Ubiquitin-like protease family profile domain-containing protein</fullName>
    </recommendedName>
</protein>
<dbReference type="EMBL" id="VAHF01000002">
    <property type="protein sequence ID" value="TXG69876.1"/>
    <property type="molecule type" value="Genomic_DNA"/>
</dbReference>
<dbReference type="SUPFAM" id="SSF54001">
    <property type="entry name" value="Cysteine proteinases"/>
    <property type="match status" value="1"/>
</dbReference>
<comment type="caution">
    <text evidence="7">The sequence shown here is derived from an EMBL/GenBank/DDBJ whole genome shotgun (WGS) entry which is preliminary data.</text>
</comment>
<accession>A0A5C7IN44</accession>
<dbReference type="Proteomes" id="UP000323000">
    <property type="component" value="Chromosome 2"/>
</dbReference>
<evidence type="ECO:0000256" key="3">
    <source>
        <dbReference type="ARBA" id="ARBA00022801"/>
    </source>
</evidence>
<dbReference type="InterPro" id="IPR003653">
    <property type="entry name" value="Peptidase_C48_C"/>
</dbReference>
<evidence type="ECO:0000256" key="2">
    <source>
        <dbReference type="ARBA" id="ARBA00022670"/>
    </source>
</evidence>
<comment type="similarity">
    <text evidence="1">Belongs to the peptidase C48 family.</text>
</comment>
<dbReference type="GO" id="GO:0006508">
    <property type="term" value="P:proteolysis"/>
    <property type="evidence" value="ECO:0007669"/>
    <property type="project" value="UniProtKB-KW"/>
</dbReference>
<evidence type="ECO:0000256" key="4">
    <source>
        <dbReference type="ARBA" id="ARBA00022807"/>
    </source>
</evidence>
<dbReference type="GO" id="GO:0016929">
    <property type="term" value="F:deSUMOylase activity"/>
    <property type="evidence" value="ECO:0007669"/>
    <property type="project" value="TreeGrafter"/>
</dbReference>
<dbReference type="PANTHER" id="PTHR12606:SF157">
    <property type="entry name" value="OS06G0122600 PROTEIN"/>
    <property type="match status" value="1"/>
</dbReference>
<evidence type="ECO:0000313" key="8">
    <source>
        <dbReference type="Proteomes" id="UP000323000"/>
    </source>
</evidence>
<reference evidence="8" key="1">
    <citation type="journal article" date="2019" name="Gigascience">
        <title>De novo genome assembly of the endangered Acer yangbiense, a plant species with extremely small populations endemic to Yunnan Province, China.</title>
        <authorList>
            <person name="Yang J."/>
            <person name="Wariss H.M."/>
            <person name="Tao L."/>
            <person name="Zhang R."/>
            <person name="Yun Q."/>
            <person name="Hollingsworth P."/>
            <person name="Dao Z."/>
            <person name="Luo G."/>
            <person name="Guo H."/>
            <person name="Ma Y."/>
            <person name="Sun W."/>
        </authorList>
    </citation>
    <scope>NUCLEOTIDE SEQUENCE [LARGE SCALE GENOMIC DNA]</scope>
    <source>
        <strain evidence="8">cv. Malutang</strain>
    </source>
</reference>
<evidence type="ECO:0000256" key="5">
    <source>
        <dbReference type="SAM" id="MobiDB-lite"/>
    </source>
</evidence>
<name>A0A5C7IN44_9ROSI</name>
<dbReference type="Pfam" id="PF02902">
    <property type="entry name" value="Peptidase_C48"/>
    <property type="match status" value="1"/>
</dbReference>
<evidence type="ECO:0000256" key="1">
    <source>
        <dbReference type="ARBA" id="ARBA00005234"/>
    </source>
</evidence>
<keyword evidence="4" id="KW-0788">Thiol protease</keyword>
<dbReference type="AlphaFoldDB" id="A0A5C7IN44"/>
<dbReference type="GO" id="GO:0016926">
    <property type="term" value="P:protein desumoylation"/>
    <property type="evidence" value="ECO:0007669"/>
    <property type="project" value="TreeGrafter"/>
</dbReference>
<dbReference type="GO" id="GO:0005634">
    <property type="term" value="C:nucleus"/>
    <property type="evidence" value="ECO:0007669"/>
    <property type="project" value="TreeGrafter"/>
</dbReference>
<feature type="region of interest" description="Disordered" evidence="5">
    <location>
        <begin position="693"/>
        <end position="715"/>
    </location>
</feature>
<dbReference type="PANTHER" id="PTHR12606">
    <property type="entry name" value="SENTRIN/SUMO-SPECIFIC PROTEASE"/>
    <property type="match status" value="1"/>
</dbReference>
<evidence type="ECO:0000313" key="7">
    <source>
        <dbReference type="EMBL" id="TXG69876.1"/>
    </source>
</evidence>
<keyword evidence="8" id="KW-1185">Reference proteome</keyword>